<evidence type="ECO:0000313" key="3">
    <source>
        <dbReference type="Proteomes" id="UP000197535"/>
    </source>
</evidence>
<proteinExistence type="predicted"/>
<dbReference type="AlphaFoldDB" id="A0A254TQA8"/>
<dbReference type="GO" id="GO:0004177">
    <property type="term" value="F:aminopeptidase activity"/>
    <property type="evidence" value="ECO:0007669"/>
    <property type="project" value="UniProtKB-KW"/>
</dbReference>
<dbReference type="Proteomes" id="UP000197535">
    <property type="component" value="Unassembled WGS sequence"/>
</dbReference>
<dbReference type="InterPro" id="IPR014553">
    <property type="entry name" value="Aminopept"/>
</dbReference>
<organism evidence="2 3">
    <name type="scientific">Noviherbaspirillum denitrificans</name>
    <dbReference type="NCBI Taxonomy" id="1968433"/>
    <lineage>
        <taxon>Bacteria</taxon>
        <taxon>Pseudomonadati</taxon>
        <taxon>Pseudomonadota</taxon>
        <taxon>Betaproteobacteria</taxon>
        <taxon>Burkholderiales</taxon>
        <taxon>Oxalobacteraceae</taxon>
        <taxon>Noviherbaspirillum</taxon>
    </lineage>
</organism>
<reference evidence="2 3" key="1">
    <citation type="submission" date="2016-02" db="EMBL/GenBank/DDBJ databases">
        <authorList>
            <person name="Wen L."/>
            <person name="He K."/>
            <person name="Yang H."/>
        </authorList>
    </citation>
    <scope>NUCLEOTIDE SEQUENCE [LARGE SCALE GENOMIC DNA]</scope>
    <source>
        <strain evidence="2 3">TSA40</strain>
    </source>
</reference>
<name>A0A254TQA8_9BURK</name>
<dbReference type="PIRSF" id="PIRSF029285">
    <property type="entry name" value="Aminopept"/>
    <property type="match status" value="1"/>
</dbReference>
<dbReference type="RefSeq" id="WP_420093111.1">
    <property type="nucleotide sequence ID" value="NZ_LSTO01000001.1"/>
</dbReference>
<dbReference type="PROSITE" id="PS51257">
    <property type="entry name" value="PROKAR_LIPOPROTEIN"/>
    <property type="match status" value="1"/>
</dbReference>
<feature type="signal peptide" evidence="1">
    <location>
        <begin position="1"/>
        <end position="23"/>
    </location>
</feature>
<keyword evidence="2" id="KW-0378">Hydrolase</keyword>
<dbReference type="EMBL" id="LSTO01000001">
    <property type="protein sequence ID" value="OWW21918.1"/>
    <property type="molecule type" value="Genomic_DNA"/>
</dbReference>
<keyword evidence="3" id="KW-1185">Reference proteome</keyword>
<evidence type="ECO:0000313" key="2">
    <source>
        <dbReference type="EMBL" id="OWW21918.1"/>
    </source>
</evidence>
<keyword evidence="2" id="KW-0645">Protease</keyword>
<dbReference type="Pfam" id="PF10023">
    <property type="entry name" value="Aminopep"/>
    <property type="match status" value="1"/>
</dbReference>
<comment type="caution">
    <text evidence="2">The sequence shown here is derived from an EMBL/GenBank/DDBJ whole genome shotgun (WGS) entry which is preliminary data.</text>
</comment>
<keyword evidence="1" id="KW-0732">Signal</keyword>
<protein>
    <submittedName>
        <fullName evidence="2">Aminopeptidase</fullName>
    </submittedName>
</protein>
<feature type="chain" id="PRO_5013191396" evidence="1">
    <location>
        <begin position="24"/>
        <end position="363"/>
    </location>
</feature>
<evidence type="ECO:0000256" key="1">
    <source>
        <dbReference type="SAM" id="SignalP"/>
    </source>
</evidence>
<keyword evidence="2" id="KW-0031">Aminopeptidase</keyword>
<sequence length="363" mass="41452">MKMKWRALIFCGMAGLVAGCAQLGYFVQAAQGQLSLLSEARPIDDWLSSPDVEDKLKGKLTRVKQIRQFAARELGLPDNDTFTTYADLKRPFVMWNIVATPELSLKPLQWCFPVAGCVNYRGYYSKDDAQSYAAELRADKYDVEVSGVPAYSTLGWFKDPVLSTFIQYPDGELARLVFHELAHQVVYVAGDSRFNESFAVAVEEAGVERWMAVYGDEKTRKAYVAYEGRKRDFLALLMKHRKMLQENYERDVSDDEKRKEKASIFQSLKDEYQELKASWGGYTGYDRWFAEPLSNAHLSAIATYHDFVPGFKALLARQKDMGKFYDAVRELASMGENERHRQLAEYGESPMTAENQHAQEHAQ</sequence>
<accession>A0A254TQA8</accession>
<gene>
    <name evidence="2" type="ORF">AYR66_22910</name>
</gene>